<gene>
    <name evidence="1" type="ORF">KSF_023200</name>
</gene>
<organism evidence="1 2">
    <name type="scientific">Reticulibacter mediterranei</name>
    <dbReference type="NCBI Taxonomy" id="2778369"/>
    <lineage>
        <taxon>Bacteria</taxon>
        <taxon>Bacillati</taxon>
        <taxon>Chloroflexota</taxon>
        <taxon>Ktedonobacteria</taxon>
        <taxon>Ktedonobacterales</taxon>
        <taxon>Reticulibacteraceae</taxon>
        <taxon>Reticulibacter</taxon>
    </lineage>
</organism>
<comment type="caution">
    <text evidence="1">The sequence shown here is derived from an EMBL/GenBank/DDBJ whole genome shotgun (WGS) entry which is preliminary data.</text>
</comment>
<dbReference type="InterPro" id="IPR042226">
    <property type="entry name" value="eFR1_2_sf"/>
</dbReference>
<dbReference type="InterPro" id="IPR029064">
    <property type="entry name" value="Ribosomal_eL30-like_sf"/>
</dbReference>
<dbReference type="SUPFAM" id="SSF55315">
    <property type="entry name" value="L30e-like"/>
    <property type="match status" value="1"/>
</dbReference>
<proteinExistence type="predicted"/>
<accession>A0A8J3MZU4</accession>
<dbReference type="AlphaFoldDB" id="A0A8J3MZU4"/>
<evidence type="ECO:0008006" key="3">
    <source>
        <dbReference type="Google" id="ProtNLM"/>
    </source>
</evidence>
<evidence type="ECO:0000313" key="1">
    <source>
        <dbReference type="EMBL" id="GHO92272.1"/>
    </source>
</evidence>
<name>A0A8J3MZU4_9CHLR</name>
<reference evidence="1" key="1">
    <citation type="submission" date="2020-10" db="EMBL/GenBank/DDBJ databases">
        <title>Taxonomic study of unclassified bacteria belonging to the class Ktedonobacteria.</title>
        <authorList>
            <person name="Yabe S."/>
            <person name="Wang C.M."/>
            <person name="Zheng Y."/>
            <person name="Sakai Y."/>
            <person name="Cavaletti L."/>
            <person name="Monciardini P."/>
            <person name="Donadio S."/>
        </authorList>
    </citation>
    <scope>NUCLEOTIDE SEQUENCE</scope>
    <source>
        <strain evidence="1">ID150040</strain>
    </source>
</reference>
<evidence type="ECO:0000313" key="2">
    <source>
        <dbReference type="Proteomes" id="UP000597444"/>
    </source>
</evidence>
<sequence>MQQVRDLLRQLAKFDPGDALILSVYLDMQPHGGTPAVRPAQLMLTDRFRQIEKTLLPRGAALDNFRIDANRVQRFLDEHAGPWLQGVAIFACNSHNLFEVIETGVPFENQVSLEPVPDLFQLARLLDEQETVVAALVDTNTTRLFVTRRGFLEEVAGPDNDPFAYSKRNTGGLNHKQYQRRVTNQREEFAKEAAAALDELVTQEGAKRVILAGDAVAIPLLHQALPARLEPLVHEEVLRLDIKTPRHKVMDELVPILALVEEEESHARADQLMEAVREQGLGVVGLQEARDAFEHGQGDVLVIAEEAPLNEQERNDLVRLATLSGAEVDLVAGHEALQQVGGVGALLRYRPHWV</sequence>
<dbReference type="EMBL" id="BNJK01000001">
    <property type="protein sequence ID" value="GHO92272.1"/>
    <property type="molecule type" value="Genomic_DNA"/>
</dbReference>
<dbReference type="Gene3D" id="3.30.420.60">
    <property type="entry name" value="eRF1 domain 2"/>
    <property type="match status" value="1"/>
</dbReference>
<keyword evidence="2" id="KW-1185">Reference proteome</keyword>
<dbReference type="Gene3D" id="3.30.1330.30">
    <property type="match status" value="1"/>
</dbReference>
<dbReference type="Pfam" id="PF18854">
    <property type="entry name" value="baeRF_family10"/>
    <property type="match status" value="1"/>
</dbReference>
<dbReference type="Proteomes" id="UP000597444">
    <property type="component" value="Unassembled WGS sequence"/>
</dbReference>
<protein>
    <recommendedName>
        <fullName evidence="3">eRF1 domain-containing protein</fullName>
    </recommendedName>
</protein>
<dbReference type="InterPro" id="IPR041202">
    <property type="entry name" value="BaeRF_family10"/>
</dbReference>
<dbReference type="RefSeq" id="WP_220203115.1">
    <property type="nucleotide sequence ID" value="NZ_BNJK01000001.1"/>
</dbReference>
<dbReference type="SUPFAM" id="SSF53137">
    <property type="entry name" value="Translational machinery components"/>
    <property type="match status" value="1"/>
</dbReference>